<dbReference type="Gene3D" id="1.10.260.40">
    <property type="entry name" value="lambda repressor-like DNA-binding domains"/>
    <property type="match status" value="1"/>
</dbReference>
<gene>
    <name evidence="3" type="ORF">JW592_25635</name>
</gene>
<dbReference type="InterPro" id="IPR010982">
    <property type="entry name" value="Lambda_DNA-bd_dom_sf"/>
</dbReference>
<dbReference type="SMART" id="SM00530">
    <property type="entry name" value="HTH_XRE"/>
    <property type="match status" value="1"/>
</dbReference>
<protein>
    <submittedName>
        <fullName evidence="3">XRE family transcriptional regulator</fullName>
    </submittedName>
</protein>
<sequence>MSTLGEAITTARRALGATQEELATAAGVTQAALSRYERGMREPEGEVLSQLADALGVTEAFLKGAGSARGAMAVDAHMRKRATAKATKWRQLEARLNVYRMHVRHLMEEVSLRAQQRFPTFDPIDTDPADAARMVRMQWRMPIGPVPSVTPWVEAAGCVVLAEDFGTSRIDGLSQWVDDHPLILINRVAPIDRLRLTIGHELGHLCLHSSEVTLTMEDDANRFAAEFLMPAEVIRPQLRNLTLGRLHDLKREWGTSMQALIERAHELKAISTEKRTNLYKSLSSKGWRTKEPLSDELTPEVPKLAQSIGEAMANQGLTREEIALIAGFADPSRNTIFTPPEKRLRAL</sequence>
<proteinExistence type="inferred from homology"/>
<dbReference type="Proteomes" id="UP001518976">
    <property type="component" value="Unassembled WGS sequence"/>
</dbReference>
<dbReference type="PROSITE" id="PS50943">
    <property type="entry name" value="HTH_CROC1"/>
    <property type="match status" value="1"/>
</dbReference>
<dbReference type="Gene3D" id="1.10.10.2910">
    <property type="match status" value="1"/>
</dbReference>
<keyword evidence="4" id="KW-1185">Reference proteome</keyword>
<organism evidence="3 4">
    <name type="scientific">Streptomyces spirodelae</name>
    <dbReference type="NCBI Taxonomy" id="2812904"/>
    <lineage>
        <taxon>Bacteria</taxon>
        <taxon>Bacillati</taxon>
        <taxon>Actinomycetota</taxon>
        <taxon>Actinomycetes</taxon>
        <taxon>Kitasatosporales</taxon>
        <taxon>Streptomycetaceae</taxon>
        <taxon>Streptomyces</taxon>
    </lineage>
</organism>
<evidence type="ECO:0000259" key="2">
    <source>
        <dbReference type="PROSITE" id="PS50943"/>
    </source>
</evidence>
<evidence type="ECO:0000313" key="3">
    <source>
        <dbReference type="EMBL" id="MBO8188824.1"/>
    </source>
</evidence>
<dbReference type="InterPro" id="IPR001387">
    <property type="entry name" value="Cro/C1-type_HTH"/>
</dbReference>
<dbReference type="InterPro" id="IPR052345">
    <property type="entry name" value="Rad_response_metalloprotease"/>
</dbReference>
<name>A0ABS3X0A7_9ACTN</name>
<dbReference type="EMBL" id="JAFFZN010000027">
    <property type="protein sequence ID" value="MBO8188824.1"/>
    <property type="molecule type" value="Genomic_DNA"/>
</dbReference>
<dbReference type="CDD" id="cd00093">
    <property type="entry name" value="HTH_XRE"/>
    <property type="match status" value="1"/>
</dbReference>
<dbReference type="InterPro" id="IPR010359">
    <property type="entry name" value="IrrE_HExxH"/>
</dbReference>
<comment type="caution">
    <text evidence="3">The sequence shown here is derived from an EMBL/GenBank/DDBJ whole genome shotgun (WGS) entry which is preliminary data.</text>
</comment>
<dbReference type="Pfam" id="PF01381">
    <property type="entry name" value="HTH_3"/>
    <property type="match status" value="1"/>
</dbReference>
<dbReference type="SUPFAM" id="SSF47413">
    <property type="entry name" value="lambda repressor-like DNA-binding domains"/>
    <property type="match status" value="1"/>
</dbReference>
<comment type="similarity">
    <text evidence="1">Belongs to the short-chain fatty acyl-CoA assimilation regulator (ScfR) family.</text>
</comment>
<evidence type="ECO:0000313" key="4">
    <source>
        <dbReference type="Proteomes" id="UP001518976"/>
    </source>
</evidence>
<dbReference type="RefSeq" id="WP_209267591.1">
    <property type="nucleotide sequence ID" value="NZ_JAFFZN010000027.1"/>
</dbReference>
<accession>A0ABS3X0A7</accession>
<dbReference type="PANTHER" id="PTHR43236">
    <property type="entry name" value="ANTITOXIN HIGA1"/>
    <property type="match status" value="1"/>
</dbReference>
<feature type="domain" description="HTH cro/C1-type" evidence="2">
    <location>
        <begin position="8"/>
        <end position="62"/>
    </location>
</feature>
<evidence type="ECO:0000256" key="1">
    <source>
        <dbReference type="ARBA" id="ARBA00007227"/>
    </source>
</evidence>
<dbReference type="Pfam" id="PF06114">
    <property type="entry name" value="Peptidase_M78"/>
    <property type="match status" value="1"/>
</dbReference>
<reference evidence="3 4" key="1">
    <citation type="submission" date="2021-02" db="EMBL/GenBank/DDBJ databases">
        <title>Streptomyces spirodelae sp. nov., isolated from duckweed.</title>
        <authorList>
            <person name="Saimee Y."/>
            <person name="Duangmal K."/>
        </authorList>
    </citation>
    <scope>NUCLEOTIDE SEQUENCE [LARGE SCALE GENOMIC DNA]</scope>
    <source>
        <strain evidence="3 4">DW4-2</strain>
    </source>
</reference>
<dbReference type="PANTHER" id="PTHR43236:SF1">
    <property type="entry name" value="BLL7220 PROTEIN"/>
    <property type="match status" value="1"/>
</dbReference>